<dbReference type="InterPro" id="IPR050697">
    <property type="entry name" value="Adenylyl/Guanylyl_Cyclase_3/4"/>
</dbReference>
<sequence>MREPIVIERHIACRSDPHQLWSLVTDTERLNRAAGLGRLTLKPLSGSTAARYHVATRIGAFQVEFEERPFEWVYPRTFRVLRRFRSGPAALLELSFLLDPSDGGTSLTVRVSVTPALPLVSPLLRMQAWHGLSRLAEEIQRLDREHATEGTVDDAPARTHPAAAVNEVALARAVTLLRRAVPDLADRLAALLREEDDVTVGRIRPFELADAWHLERHALLAACLHGVRAGMLELRWEVICPSCRTATDAVPTLSDLTEHGHCQLCELNFNLDLDEAVEAVFRPAPAVRLVDTGTYCIGGPARTPHVLSQAILPPSDVGRLDIPTAQASPGAGPSWRYRLFVRGGASAPVVVTEEAAASTRVDAADPGAASPIRVAPGGVLLLENRRPAELHAKLEQLVFAEQGATARMVTSLPEFRRDFSRDMLRPGKALKVSRVTLFFSDLTDSTLLYSRLGDAAAFKLVQDHFDLLFPVLEKHGGAVVKTIGDAIMATFTDETEALKGSLAVLAAFEDLRTRDAHAARTHLKLGLYTGPCYAIAANGTLDYFGQTVNIAARLQGQAGSGQLVVEAALADRAVLTGALSADWIVERATASLKGVDHPLEVARLQHPAASGKAG</sequence>
<dbReference type="Gene3D" id="3.30.70.1230">
    <property type="entry name" value="Nucleotide cyclase"/>
    <property type="match status" value="1"/>
</dbReference>
<dbReference type="SMART" id="SM00044">
    <property type="entry name" value="CYCc"/>
    <property type="match status" value="1"/>
</dbReference>
<comment type="caution">
    <text evidence="2">The sequence shown here is derived from an EMBL/GenBank/DDBJ whole genome shotgun (WGS) entry which is preliminary data.</text>
</comment>
<dbReference type="PANTHER" id="PTHR43081">
    <property type="entry name" value="ADENYLATE CYCLASE, TERMINAL-DIFFERENTIATION SPECIFIC-RELATED"/>
    <property type="match status" value="1"/>
</dbReference>
<dbReference type="eggNOG" id="COG2114">
    <property type="taxonomic scope" value="Bacteria"/>
</dbReference>
<dbReference type="EMBL" id="ASRX01000087">
    <property type="protein sequence ID" value="EYF01157.1"/>
    <property type="molecule type" value="Genomic_DNA"/>
</dbReference>
<dbReference type="OrthoDB" id="9801841at2"/>
<dbReference type="SUPFAM" id="SSF55961">
    <property type="entry name" value="Bet v1-like"/>
    <property type="match status" value="1"/>
</dbReference>
<dbReference type="Pfam" id="PF00211">
    <property type="entry name" value="Guanylate_cyc"/>
    <property type="match status" value="1"/>
</dbReference>
<dbReference type="PROSITE" id="PS50125">
    <property type="entry name" value="GUANYLATE_CYCLASE_2"/>
    <property type="match status" value="1"/>
</dbReference>
<dbReference type="InterPro" id="IPR045983">
    <property type="entry name" value="GUC-dom-containing_N"/>
</dbReference>
<dbReference type="CDD" id="cd07302">
    <property type="entry name" value="CHD"/>
    <property type="match status" value="1"/>
</dbReference>
<dbReference type="STRING" id="1192034.CAP_8580"/>
<dbReference type="PANTHER" id="PTHR43081:SF19">
    <property type="entry name" value="PH-SENSITIVE ADENYLATE CYCLASE RV1264"/>
    <property type="match status" value="1"/>
</dbReference>
<accession>A0A017SWM8</accession>
<evidence type="ECO:0000259" key="1">
    <source>
        <dbReference type="PROSITE" id="PS50125"/>
    </source>
</evidence>
<dbReference type="Proteomes" id="UP000019678">
    <property type="component" value="Unassembled WGS sequence"/>
</dbReference>
<proteinExistence type="predicted"/>
<dbReference type="GO" id="GO:0006171">
    <property type="term" value="P:cAMP biosynthetic process"/>
    <property type="evidence" value="ECO:0007669"/>
    <property type="project" value="TreeGrafter"/>
</dbReference>
<feature type="domain" description="Guanylate cyclase" evidence="1">
    <location>
        <begin position="436"/>
        <end position="555"/>
    </location>
</feature>
<organism evidence="2 3">
    <name type="scientific">Chondromyces apiculatus DSM 436</name>
    <dbReference type="NCBI Taxonomy" id="1192034"/>
    <lineage>
        <taxon>Bacteria</taxon>
        <taxon>Pseudomonadati</taxon>
        <taxon>Myxococcota</taxon>
        <taxon>Polyangia</taxon>
        <taxon>Polyangiales</taxon>
        <taxon>Polyangiaceae</taxon>
        <taxon>Chondromyces</taxon>
    </lineage>
</organism>
<dbReference type="Pfam" id="PF19363">
    <property type="entry name" value="DUF5939"/>
    <property type="match status" value="1"/>
</dbReference>
<dbReference type="Gene3D" id="3.30.530.20">
    <property type="match status" value="1"/>
</dbReference>
<reference evidence="2 3" key="1">
    <citation type="submission" date="2013-05" db="EMBL/GenBank/DDBJ databases">
        <title>Genome assembly of Chondromyces apiculatus DSM 436.</title>
        <authorList>
            <person name="Sharma G."/>
            <person name="Khatri I."/>
            <person name="Kaur C."/>
            <person name="Mayilraj S."/>
            <person name="Subramanian S."/>
        </authorList>
    </citation>
    <scope>NUCLEOTIDE SEQUENCE [LARGE SCALE GENOMIC DNA]</scope>
    <source>
        <strain evidence="2 3">DSM 436</strain>
    </source>
</reference>
<evidence type="ECO:0000313" key="3">
    <source>
        <dbReference type="Proteomes" id="UP000019678"/>
    </source>
</evidence>
<dbReference type="InterPro" id="IPR001054">
    <property type="entry name" value="A/G_cyclase"/>
</dbReference>
<dbReference type="GO" id="GO:0004016">
    <property type="term" value="F:adenylate cyclase activity"/>
    <property type="evidence" value="ECO:0007669"/>
    <property type="project" value="UniProtKB-ARBA"/>
</dbReference>
<gene>
    <name evidence="2" type="ORF">CAP_8580</name>
</gene>
<dbReference type="SUPFAM" id="SSF55073">
    <property type="entry name" value="Nucleotide cyclase"/>
    <property type="match status" value="1"/>
</dbReference>
<dbReference type="RefSeq" id="WP_044249888.1">
    <property type="nucleotide sequence ID" value="NZ_ASRX01000087.1"/>
</dbReference>
<dbReference type="GO" id="GO:0035556">
    <property type="term" value="P:intracellular signal transduction"/>
    <property type="evidence" value="ECO:0007669"/>
    <property type="project" value="InterPro"/>
</dbReference>
<keyword evidence="3" id="KW-1185">Reference proteome</keyword>
<name>A0A017SWM8_9BACT</name>
<dbReference type="InterPro" id="IPR023393">
    <property type="entry name" value="START-like_dom_sf"/>
</dbReference>
<evidence type="ECO:0000313" key="2">
    <source>
        <dbReference type="EMBL" id="EYF01157.1"/>
    </source>
</evidence>
<dbReference type="AlphaFoldDB" id="A0A017SWM8"/>
<dbReference type="InterPro" id="IPR029787">
    <property type="entry name" value="Nucleotide_cyclase"/>
</dbReference>
<protein>
    <submittedName>
        <fullName evidence="2">Adenylate/guanylate cyclase</fullName>
    </submittedName>
</protein>